<organism evidence="3 4">
    <name type="scientific">Nocardia tenerifensis</name>
    <dbReference type="NCBI Taxonomy" id="228006"/>
    <lineage>
        <taxon>Bacteria</taxon>
        <taxon>Bacillati</taxon>
        <taxon>Actinomycetota</taxon>
        <taxon>Actinomycetes</taxon>
        <taxon>Mycobacteriales</taxon>
        <taxon>Nocardiaceae</taxon>
        <taxon>Nocardia</taxon>
    </lineage>
</organism>
<feature type="region of interest" description="Disordered" evidence="1">
    <location>
        <begin position="40"/>
        <end position="60"/>
    </location>
</feature>
<dbReference type="RefSeq" id="WP_040732072.1">
    <property type="nucleotide sequence ID" value="NZ_QJKF01000003.1"/>
</dbReference>
<evidence type="ECO:0000313" key="4">
    <source>
        <dbReference type="Proteomes" id="UP000247569"/>
    </source>
</evidence>
<name>A0A318K826_9NOCA</name>
<evidence type="ECO:0000256" key="1">
    <source>
        <dbReference type="SAM" id="MobiDB-lite"/>
    </source>
</evidence>
<comment type="caution">
    <text evidence="3">The sequence shown here is derived from an EMBL/GenBank/DDBJ whole genome shotgun (WGS) entry which is preliminary data.</text>
</comment>
<accession>A0A318K826</accession>
<keyword evidence="2" id="KW-0472">Membrane</keyword>
<dbReference type="EMBL" id="QJKF01000003">
    <property type="protein sequence ID" value="PXX66382.1"/>
    <property type="molecule type" value="Genomic_DNA"/>
</dbReference>
<evidence type="ECO:0000313" key="3">
    <source>
        <dbReference type="EMBL" id="PXX66382.1"/>
    </source>
</evidence>
<dbReference type="OrthoDB" id="9954439at2"/>
<gene>
    <name evidence="3" type="ORF">DFR70_103130</name>
</gene>
<protein>
    <submittedName>
        <fullName evidence="3">Uncharacterized protein</fullName>
    </submittedName>
</protein>
<evidence type="ECO:0000256" key="2">
    <source>
        <dbReference type="SAM" id="Phobius"/>
    </source>
</evidence>
<keyword evidence="4" id="KW-1185">Reference proteome</keyword>
<keyword evidence="2" id="KW-0812">Transmembrane</keyword>
<dbReference type="AlphaFoldDB" id="A0A318K826"/>
<proteinExistence type="predicted"/>
<sequence length="60" mass="6422">MTTVSRPGRRLLLAIAGRLLLAALATLATVVFSYLLLHPDSHADTPRAPHPPISTISPRP</sequence>
<feature type="transmembrane region" description="Helical" evidence="2">
    <location>
        <begin position="12"/>
        <end position="37"/>
    </location>
</feature>
<reference evidence="3 4" key="1">
    <citation type="submission" date="2018-05" db="EMBL/GenBank/DDBJ databases">
        <title>Genomic Encyclopedia of Type Strains, Phase IV (KMG-IV): sequencing the most valuable type-strain genomes for metagenomic binning, comparative biology and taxonomic classification.</title>
        <authorList>
            <person name="Goeker M."/>
        </authorList>
    </citation>
    <scope>NUCLEOTIDE SEQUENCE [LARGE SCALE GENOMIC DNA]</scope>
    <source>
        <strain evidence="3 4">DSM 44704</strain>
    </source>
</reference>
<dbReference type="Proteomes" id="UP000247569">
    <property type="component" value="Unassembled WGS sequence"/>
</dbReference>
<keyword evidence="2" id="KW-1133">Transmembrane helix</keyword>